<evidence type="ECO:0000313" key="1">
    <source>
        <dbReference type="EMBL" id="CDZ85093.1"/>
    </source>
</evidence>
<dbReference type="InterPro" id="IPR032359">
    <property type="entry name" value="KwaB-like"/>
</dbReference>
<evidence type="ECO:0008006" key="2">
    <source>
        <dbReference type="Google" id="ProtNLM"/>
    </source>
</evidence>
<dbReference type="AlphaFoldDB" id="A0A078LME3"/>
<protein>
    <recommendedName>
        <fullName evidence="2">DUF4868 domain-containing protein</fullName>
    </recommendedName>
</protein>
<sequence length="323" mass="36472">MFTNIENISKSKRISGEAFFVADVQGTIDIFKVNLEPDAEKDLTTSFSKSLINNIIEPNRGKVAVPLVSTLLERDKQVFEYDHLAINHLPIEFTKMNNVLNFGVNGNATQFDFATQSLTSVKAVIYHLCDGNGNSVVIYQHKYPVSLHKKTKKSFLSLNGRTLDKITHDSIDINDTIDFFFFQNKYYALNIKLLERMYGLESVIDNLANNSTPLIINLGIVNTQGMPVPLDIFKDMYKDRAFMRRLAMVSKGNLVKTGVSVPQIQQVMQKFPVFQRNIDLTGGLINLNTKDQKRYFIRLLNNEASFAALDNSPFLAVEKDSAA</sequence>
<dbReference type="PATRIC" id="fig|545.12.peg.3293"/>
<organism evidence="1">
    <name type="scientific">Citrobacter koseri</name>
    <name type="common">Citrobacter diversus</name>
    <dbReference type="NCBI Taxonomy" id="545"/>
    <lineage>
        <taxon>Bacteria</taxon>
        <taxon>Pseudomonadati</taxon>
        <taxon>Pseudomonadota</taxon>
        <taxon>Gammaproteobacteria</taxon>
        <taxon>Enterobacterales</taxon>
        <taxon>Enterobacteriaceae</taxon>
        <taxon>Citrobacter</taxon>
    </lineage>
</organism>
<proteinExistence type="predicted"/>
<name>A0A078LME3_CITKO</name>
<dbReference type="Pfam" id="PF16162">
    <property type="entry name" value="KwaB"/>
    <property type="match status" value="1"/>
</dbReference>
<dbReference type="EMBL" id="LK931336">
    <property type="protein sequence ID" value="CDZ85093.1"/>
    <property type="molecule type" value="Genomic_DNA"/>
</dbReference>
<gene>
    <name evidence="1" type="ORF">BN1086_03287</name>
</gene>
<reference evidence="1" key="1">
    <citation type="submission" date="2014-06" db="EMBL/GenBank/DDBJ databases">
        <authorList>
            <person name="Urmite Genomes Urmite Genomes"/>
        </authorList>
    </citation>
    <scope>NUCLEOTIDE SEQUENCE</scope>
</reference>
<accession>A0A078LME3</accession>